<feature type="transmembrane region" description="Helical" evidence="7">
    <location>
        <begin position="295"/>
        <end position="314"/>
    </location>
</feature>
<keyword evidence="4 7" id="KW-0812">Transmembrane</keyword>
<proteinExistence type="inferred from homology"/>
<gene>
    <name evidence="8" type="ORF">A0U89_03675</name>
</gene>
<feature type="transmembrane region" description="Helical" evidence="7">
    <location>
        <begin position="351"/>
        <end position="376"/>
    </location>
</feature>
<dbReference type="InterPro" id="IPR018270">
    <property type="entry name" value="C_nuclsd_transpt_met_bac"/>
</dbReference>
<feature type="transmembrane region" description="Helical" evidence="7">
    <location>
        <begin position="172"/>
        <end position="194"/>
    </location>
</feature>
<dbReference type="GO" id="GO:0005886">
    <property type="term" value="C:plasma membrane"/>
    <property type="evidence" value="ECO:0007669"/>
    <property type="project" value="UniProtKB-SubCell"/>
</dbReference>
<feature type="transmembrane region" description="Helical" evidence="7">
    <location>
        <begin position="200"/>
        <end position="220"/>
    </location>
</feature>
<evidence type="ECO:0000256" key="1">
    <source>
        <dbReference type="ARBA" id="ARBA00004651"/>
    </source>
</evidence>
<feature type="transmembrane region" description="Helical" evidence="7">
    <location>
        <begin position="94"/>
        <end position="118"/>
    </location>
</feature>
<accession>A0A1D8URU4</accession>
<dbReference type="RefSeq" id="WP_070402143.1">
    <property type="nucleotide sequence ID" value="NZ_BJVW01000002.1"/>
</dbReference>
<organism evidence="8 9">
    <name type="scientific">Kozakia baliensis</name>
    <dbReference type="NCBI Taxonomy" id="153496"/>
    <lineage>
        <taxon>Bacteria</taxon>
        <taxon>Pseudomonadati</taxon>
        <taxon>Pseudomonadota</taxon>
        <taxon>Alphaproteobacteria</taxon>
        <taxon>Acetobacterales</taxon>
        <taxon>Acetobacteraceae</taxon>
        <taxon>Kozakia</taxon>
    </lineage>
</organism>
<dbReference type="InterPro" id="IPR011642">
    <property type="entry name" value="Gate_dom"/>
</dbReference>
<dbReference type="Proteomes" id="UP000179145">
    <property type="component" value="Chromosome"/>
</dbReference>
<dbReference type="EMBL" id="CP014674">
    <property type="protein sequence ID" value="AOX16369.1"/>
    <property type="molecule type" value="Genomic_DNA"/>
</dbReference>
<evidence type="ECO:0000256" key="2">
    <source>
        <dbReference type="ARBA" id="ARBA00009033"/>
    </source>
</evidence>
<dbReference type="AlphaFoldDB" id="A0A1D8URU4"/>
<dbReference type="Pfam" id="PF07670">
    <property type="entry name" value="Gate"/>
    <property type="match status" value="1"/>
</dbReference>
<reference evidence="8 9" key="1">
    <citation type="journal article" date="2016" name="Microb. Cell Fact.">
        <title>Dissection of exopolysaccharide biosynthesis in Kozakia baliensis.</title>
        <authorList>
            <person name="Brandt J.U."/>
            <person name="Jakob F."/>
            <person name="Behr J."/>
            <person name="Geissler A.J."/>
            <person name="Vogel R.F."/>
        </authorList>
    </citation>
    <scope>NUCLEOTIDE SEQUENCE [LARGE SCALE GENOMIC DNA]</scope>
    <source>
        <strain evidence="8 9">DSM 14400</strain>
    </source>
</reference>
<comment type="similarity">
    <text evidence="2 7">Belongs to the concentrative nucleoside transporter (CNT) (TC 2.A.41) family.</text>
</comment>
<evidence type="ECO:0000256" key="7">
    <source>
        <dbReference type="RuleBase" id="RU362018"/>
    </source>
</evidence>
<dbReference type="GO" id="GO:0015293">
    <property type="term" value="F:symporter activity"/>
    <property type="evidence" value="ECO:0007669"/>
    <property type="project" value="TreeGrafter"/>
</dbReference>
<dbReference type="NCBIfam" id="TIGR00804">
    <property type="entry name" value="nupC"/>
    <property type="match status" value="1"/>
</dbReference>
<evidence type="ECO:0000256" key="6">
    <source>
        <dbReference type="ARBA" id="ARBA00023136"/>
    </source>
</evidence>
<evidence type="ECO:0000256" key="3">
    <source>
        <dbReference type="ARBA" id="ARBA00022475"/>
    </source>
</evidence>
<dbReference type="OrthoDB" id="9766455at2"/>
<dbReference type="InterPro" id="IPR008276">
    <property type="entry name" value="C_nuclsd_transpt"/>
</dbReference>
<feature type="transmembrane region" description="Helical" evidence="7">
    <location>
        <begin position="130"/>
        <end position="151"/>
    </location>
</feature>
<sequence>MVLRALFGIVVLLAIGVLCSNNRRAINPRQIGIALALQIAIGGLTLFVPLSRMLFGALANGVGQILAYGHEGSAFLFGGLVSPKMNAVFGGEGFVFALQVLPAIIYVSALMGVLYHFGIMQALARLIGGLLHRLLGTTAIESFSAAMTIFLGQSEMPVALRPYLKEIGEAELFTIMCSGTASIAGSVLAGYAGLGVPMSYLLAASFMAIPGGLLFAKILWPTPGEIAATHAPMPRAELHTTSMFDAIADGAMSGARVAVAVAAMLVAFIGLTALLDGLTHGFGMWFSFQNWGLQTFLGIIMAPIAWIIGVPWADCMVAGGFIGQKIAFNEFVAYVGLSPMIHAHTLSARTIAILSFALCGFSNFSSIGILIGAFGSIVPERRAMIARVALRCVIAGSLSNFMSATIAGLFIAL</sequence>
<name>A0A1D8URU4_9PROT</name>
<dbReference type="Pfam" id="PF07662">
    <property type="entry name" value="Nucleos_tra2_C"/>
    <property type="match status" value="1"/>
</dbReference>
<keyword evidence="9" id="KW-1185">Reference proteome</keyword>
<comment type="subcellular location">
    <subcellularLocation>
        <location evidence="1">Cell membrane</location>
        <topology evidence="1">Multi-pass membrane protein</topology>
    </subcellularLocation>
</comment>
<feature type="transmembrane region" description="Helical" evidence="7">
    <location>
        <begin position="29"/>
        <end position="50"/>
    </location>
</feature>
<feature type="transmembrane region" description="Helical" evidence="7">
    <location>
        <begin position="388"/>
        <end position="412"/>
    </location>
</feature>
<protein>
    <recommendedName>
        <fullName evidence="7">Nucleoside permease</fullName>
    </recommendedName>
</protein>
<dbReference type="InterPro" id="IPR002668">
    <property type="entry name" value="CNT_N_dom"/>
</dbReference>
<dbReference type="InterPro" id="IPR011657">
    <property type="entry name" value="CNT_C_dom"/>
</dbReference>
<evidence type="ECO:0000313" key="9">
    <source>
        <dbReference type="Proteomes" id="UP000179145"/>
    </source>
</evidence>
<dbReference type="eggNOG" id="COG1972">
    <property type="taxonomic scope" value="Bacteria"/>
</dbReference>
<dbReference type="GO" id="GO:0005337">
    <property type="term" value="F:nucleoside transmembrane transporter activity"/>
    <property type="evidence" value="ECO:0007669"/>
    <property type="project" value="InterPro"/>
</dbReference>
<keyword evidence="6 7" id="KW-0472">Membrane</keyword>
<feature type="transmembrane region" description="Helical" evidence="7">
    <location>
        <begin position="257"/>
        <end position="275"/>
    </location>
</feature>
<keyword evidence="3" id="KW-1003">Cell membrane</keyword>
<dbReference type="PANTHER" id="PTHR10590">
    <property type="entry name" value="SODIUM/NUCLEOSIDE COTRANSPORTER"/>
    <property type="match status" value="1"/>
</dbReference>
<evidence type="ECO:0000256" key="5">
    <source>
        <dbReference type="ARBA" id="ARBA00022989"/>
    </source>
</evidence>
<dbReference type="STRING" id="153496.A0U89_03675"/>
<dbReference type="Pfam" id="PF01773">
    <property type="entry name" value="Nucleos_tra2_N"/>
    <property type="match status" value="1"/>
</dbReference>
<keyword evidence="5 7" id="KW-1133">Transmembrane helix</keyword>
<evidence type="ECO:0000313" key="8">
    <source>
        <dbReference type="EMBL" id="AOX16369.1"/>
    </source>
</evidence>
<dbReference type="KEGG" id="kba:A0U89_03675"/>
<keyword evidence="7" id="KW-0813">Transport</keyword>
<evidence type="ECO:0000256" key="4">
    <source>
        <dbReference type="ARBA" id="ARBA00022692"/>
    </source>
</evidence>
<dbReference type="PANTHER" id="PTHR10590:SF4">
    <property type="entry name" value="SOLUTE CARRIER FAMILY 28 MEMBER 3"/>
    <property type="match status" value="1"/>
</dbReference>